<dbReference type="SUPFAM" id="SSF54593">
    <property type="entry name" value="Glyoxalase/Bleomycin resistance protein/Dihydroxybiphenyl dioxygenase"/>
    <property type="match status" value="1"/>
</dbReference>
<dbReference type="AlphaFoldDB" id="A0ABD5W0C1"/>
<keyword evidence="3" id="KW-1185">Reference proteome</keyword>
<dbReference type="Gene3D" id="3.10.180.10">
    <property type="entry name" value="2,3-Dihydroxybiphenyl 1,2-Dioxygenase, domain 1"/>
    <property type="match status" value="1"/>
</dbReference>
<dbReference type="InterPro" id="IPR029068">
    <property type="entry name" value="Glyas_Bleomycin-R_OHBP_Dase"/>
</dbReference>
<sequence length="55" mass="6170">MVERVHHIAFVVGDLDAAAAQFEETLGLECYTRETMSGDYYLEVAVYELDGLLQS</sequence>
<accession>A0ABD5W0C1</accession>
<gene>
    <name evidence="2" type="ORF">ACFQQG_06640</name>
</gene>
<feature type="domain" description="VOC" evidence="1">
    <location>
        <begin position="4"/>
        <end position="55"/>
    </location>
</feature>
<name>A0ABD5W0C1_9EURY</name>
<organism evidence="2 3">
    <name type="scientific">Halovenus salina</name>
    <dbReference type="NCBI Taxonomy" id="1510225"/>
    <lineage>
        <taxon>Archaea</taxon>
        <taxon>Methanobacteriati</taxon>
        <taxon>Methanobacteriota</taxon>
        <taxon>Stenosarchaea group</taxon>
        <taxon>Halobacteria</taxon>
        <taxon>Halobacteriales</taxon>
        <taxon>Haloarculaceae</taxon>
        <taxon>Halovenus</taxon>
    </lineage>
</organism>
<evidence type="ECO:0000313" key="3">
    <source>
        <dbReference type="Proteomes" id="UP001596445"/>
    </source>
</evidence>
<dbReference type="InterPro" id="IPR037523">
    <property type="entry name" value="VOC_core"/>
</dbReference>
<comment type="caution">
    <text evidence="2">The sequence shown here is derived from an EMBL/GenBank/DDBJ whole genome shotgun (WGS) entry which is preliminary data.</text>
</comment>
<evidence type="ECO:0000313" key="2">
    <source>
        <dbReference type="EMBL" id="MFC7057904.1"/>
    </source>
</evidence>
<protein>
    <recommendedName>
        <fullName evidence="1">VOC domain-containing protein</fullName>
    </recommendedName>
</protein>
<dbReference type="RefSeq" id="WP_382184708.1">
    <property type="nucleotide sequence ID" value="NZ_JBHSZI010000001.1"/>
</dbReference>
<reference evidence="2 3" key="1">
    <citation type="journal article" date="2019" name="Int. J. Syst. Evol. Microbiol.">
        <title>The Global Catalogue of Microorganisms (GCM) 10K type strain sequencing project: providing services to taxonomists for standard genome sequencing and annotation.</title>
        <authorList>
            <consortium name="The Broad Institute Genomics Platform"/>
            <consortium name="The Broad Institute Genome Sequencing Center for Infectious Disease"/>
            <person name="Wu L."/>
            <person name="Ma J."/>
        </authorList>
    </citation>
    <scope>NUCLEOTIDE SEQUENCE [LARGE SCALE GENOMIC DNA]</scope>
    <source>
        <strain evidence="2 3">JCM 30072</strain>
    </source>
</reference>
<dbReference type="PROSITE" id="PS51819">
    <property type="entry name" value="VOC"/>
    <property type="match status" value="1"/>
</dbReference>
<dbReference type="EMBL" id="JBHSZI010000001">
    <property type="protein sequence ID" value="MFC7057904.1"/>
    <property type="molecule type" value="Genomic_DNA"/>
</dbReference>
<proteinExistence type="predicted"/>
<dbReference type="Proteomes" id="UP001596445">
    <property type="component" value="Unassembled WGS sequence"/>
</dbReference>
<evidence type="ECO:0000259" key="1">
    <source>
        <dbReference type="PROSITE" id="PS51819"/>
    </source>
</evidence>